<dbReference type="AlphaFoldDB" id="A0A7X1Y157"/>
<dbReference type="RefSeq" id="WP_153379240.1">
    <property type="nucleotide sequence ID" value="NZ_WIVW01000014.1"/>
</dbReference>
<dbReference type="EMBL" id="WIVW01000014">
    <property type="protein sequence ID" value="MQU27328.1"/>
    <property type="molecule type" value="Genomic_DNA"/>
</dbReference>
<sequence>MTPRLSERISNLEGLRKLARKATAEFYQKPGVTDRFKVKASGFNCFEVVERETGKVVSSTPCFGYGNAYRQREELEASTGKFNVKQFGRFLRGCALRISLILAVFAFFGSHI</sequence>
<keyword evidence="1" id="KW-0472">Membrane</keyword>
<gene>
    <name evidence="2" type="ORF">GHO29_12610</name>
</gene>
<evidence type="ECO:0000313" key="3">
    <source>
        <dbReference type="Proteomes" id="UP000437970"/>
    </source>
</evidence>
<organism evidence="2 3">
    <name type="scientific">Pseudomonas helleri</name>
    <dbReference type="NCBI Taxonomy" id="1608996"/>
    <lineage>
        <taxon>Bacteria</taxon>
        <taxon>Pseudomonadati</taxon>
        <taxon>Pseudomonadota</taxon>
        <taxon>Gammaproteobacteria</taxon>
        <taxon>Pseudomonadales</taxon>
        <taxon>Pseudomonadaceae</taxon>
        <taxon>Pseudomonas</taxon>
    </lineage>
</organism>
<proteinExistence type="predicted"/>
<feature type="transmembrane region" description="Helical" evidence="1">
    <location>
        <begin position="90"/>
        <end position="109"/>
    </location>
</feature>
<dbReference type="Proteomes" id="UP000437970">
    <property type="component" value="Unassembled WGS sequence"/>
</dbReference>
<accession>A0A7X1Y157</accession>
<name>A0A7X1Y157_9PSED</name>
<evidence type="ECO:0000256" key="1">
    <source>
        <dbReference type="SAM" id="Phobius"/>
    </source>
</evidence>
<evidence type="ECO:0000313" key="2">
    <source>
        <dbReference type="EMBL" id="MQU27328.1"/>
    </source>
</evidence>
<comment type="caution">
    <text evidence="2">The sequence shown here is derived from an EMBL/GenBank/DDBJ whole genome shotgun (WGS) entry which is preliminary data.</text>
</comment>
<protein>
    <submittedName>
        <fullName evidence="2">Uncharacterized protein</fullName>
    </submittedName>
</protein>
<keyword evidence="1" id="KW-1133">Transmembrane helix</keyword>
<keyword evidence="1" id="KW-0812">Transmembrane</keyword>
<reference evidence="2 3" key="1">
    <citation type="submission" date="2019-10" db="EMBL/GenBank/DDBJ databases">
        <title>Evaluation of single-gene subtyping targets for Pseudomonas.</title>
        <authorList>
            <person name="Reichler S.J."/>
            <person name="Orsi R.H."/>
            <person name="Wiedmann M."/>
            <person name="Martin N.H."/>
            <person name="Murphy S.I."/>
        </authorList>
    </citation>
    <scope>NUCLEOTIDE SEQUENCE [LARGE SCALE GENOMIC DNA]</scope>
    <source>
        <strain evidence="2 3">FSL R10-1984</strain>
    </source>
</reference>